<protein>
    <recommendedName>
        <fullName evidence="11">GATA-type domain-containing protein</fullName>
    </recommendedName>
</protein>
<dbReference type="GO" id="GO:0031090">
    <property type="term" value="C:organelle membrane"/>
    <property type="evidence" value="ECO:0007669"/>
    <property type="project" value="UniProtKB-ARBA"/>
</dbReference>
<feature type="transmembrane region" description="Helical" evidence="10">
    <location>
        <begin position="407"/>
        <end position="427"/>
    </location>
</feature>
<dbReference type="Pfam" id="PF01490">
    <property type="entry name" value="Aa_trans"/>
    <property type="match status" value="1"/>
</dbReference>
<dbReference type="SMART" id="SM00401">
    <property type="entry name" value="ZnF_GATA"/>
    <property type="match status" value="1"/>
</dbReference>
<keyword evidence="8" id="KW-0175">Coiled coil</keyword>
<dbReference type="InterPro" id="IPR013088">
    <property type="entry name" value="Znf_NHR/GATA"/>
</dbReference>
<dbReference type="GO" id="GO:0043565">
    <property type="term" value="F:sequence-specific DNA binding"/>
    <property type="evidence" value="ECO:0007669"/>
    <property type="project" value="InterPro"/>
</dbReference>
<keyword evidence="7 10" id="KW-0472">Membrane</keyword>
<feature type="region of interest" description="Disordered" evidence="9">
    <location>
        <begin position="1016"/>
        <end position="1065"/>
    </location>
</feature>
<evidence type="ECO:0000256" key="10">
    <source>
        <dbReference type="SAM" id="Phobius"/>
    </source>
</evidence>
<evidence type="ECO:0000256" key="3">
    <source>
        <dbReference type="ARBA" id="ARBA00022448"/>
    </source>
</evidence>
<dbReference type="GO" id="GO:0015179">
    <property type="term" value="F:L-amino acid transmembrane transporter activity"/>
    <property type="evidence" value="ECO:0007669"/>
    <property type="project" value="TreeGrafter"/>
</dbReference>
<evidence type="ECO:0000256" key="6">
    <source>
        <dbReference type="ARBA" id="ARBA00022989"/>
    </source>
</evidence>
<feature type="transmembrane region" description="Helical" evidence="10">
    <location>
        <begin position="210"/>
        <end position="231"/>
    </location>
</feature>
<feature type="transmembrane region" description="Helical" evidence="10">
    <location>
        <begin position="176"/>
        <end position="198"/>
    </location>
</feature>
<keyword evidence="5" id="KW-0029">Amino-acid transport</keyword>
<feature type="region of interest" description="Disordered" evidence="9">
    <location>
        <begin position="700"/>
        <end position="742"/>
    </location>
</feature>
<dbReference type="Proteomes" id="UP000077202">
    <property type="component" value="Unassembled WGS sequence"/>
</dbReference>
<feature type="transmembrane region" description="Helical" evidence="10">
    <location>
        <begin position="331"/>
        <end position="358"/>
    </location>
</feature>
<dbReference type="PANTHER" id="PTHR22950:SF458">
    <property type="entry name" value="SODIUM-COUPLED NEUTRAL AMINO ACID TRANSPORTER 11-RELATED"/>
    <property type="match status" value="1"/>
</dbReference>
<evidence type="ECO:0000259" key="11">
    <source>
        <dbReference type="SMART" id="SM00401"/>
    </source>
</evidence>
<feature type="compositionally biased region" description="Polar residues" evidence="9">
    <location>
        <begin position="978"/>
        <end position="988"/>
    </location>
</feature>
<feature type="transmembrane region" description="Helical" evidence="10">
    <location>
        <begin position="291"/>
        <end position="311"/>
    </location>
</feature>
<feature type="region of interest" description="Disordered" evidence="9">
    <location>
        <begin position="968"/>
        <end position="997"/>
    </location>
</feature>
<evidence type="ECO:0000256" key="2">
    <source>
        <dbReference type="ARBA" id="ARBA00008066"/>
    </source>
</evidence>
<feature type="compositionally biased region" description="Basic and acidic residues" evidence="9">
    <location>
        <begin position="700"/>
        <end position="713"/>
    </location>
</feature>
<dbReference type="GO" id="GO:0008270">
    <property type="term" value="F:zinc ion binding"/>
    <property type="evidence" value="ECO:0007669"/>
    <property type="project" value="InterPro"/>
</dbReference>
<reference evidence="12" key="1">
    <citation type="submission" date="2016-03" db="EMBL/GenBank/DDBJ databases">
        <title>Mechanisms controlling the formation of the plant cell surface in tip-growing cells are functionally conserved among land plants.</title>
        <authorList>
            <person name="Honkanen S."/>
            <person name="Jones V.A."/>
            <person name="Morieri G."/>
            <person name="Champion C."/>
            <person name="Hetherington A.J."/>
            <person name="Kelly S."/>
            <person name="Saint-Marcoux D."/>
            <person name="Proust H."/>
            <person name="Prescott H."/>
            <person name="Dolan L."/>
        </authorList>
    </citation>
    <scope>NUCLEOTIDE SEQUENCE [LARGE SCALE GENOMIC DNA]</scope>
    <source>
        <tissue evidence="12">Whole gametophyte</tissue>
    </source>
</reference>
<feature type="transmembrane region" description="Helical" evidence="10">
    <location>
        <begin position="251"/>
        <end position="270"/>
    </location>
</feature>
<evidence type="ECO:0000256" key="5">
    <source>
        <dbReference type="ARBA" id="ARBA00022970"/>
    </source>
</evidence>
<dbReference type="InterPro" id="IPR000679">
    <property type="entry name" value="Znf_GATA"/>
</dbReference>
<name>A0A176VDS5_MARPO</name>
<feature type="transmembrane region" description="Helical" evidence="10">
    <location>
        <begin position="439"/>
        <end position="461"/>
    </location>
</feature>
<feature type="domain" description="GATA-type" evidence="11">
    <location>
        <begin position="737"/>
        <end position="788"/>
    </location>
</feature>
<accession>A0A176VDS5</accession>
<feature type="coiled-coil region" evidence="8">
    <location>
        <begin position="834"/>
        <end position="946"/>
    </location>
</feature>
<feature type="transmembrane region" description="Helical" evidence="10">
    <location>
        <begin position="78"/>
        <end position="95"/>
    </location>
</feature>
<dbReference type="Gene3D" id="3.30.50.10">
    <property type="entry name" value="Erythroid Transcription Factor GATA-1, subunit A"/>
    <property type="match status" value="1"/>
</dbReference>
<feature type="compositionally biased region" description="Basic and acidic residues" evidence="9">
    <location>
        <begin position="1056"/>
        <end position="1065"/>
    </location>
</feature>
<organism evidence="12 13">
    <name type="scientific">Marchantia polymorpha subsp. ruderalis</name>
    <dbReference type="NCBI Taxonomy" id="1480154"/>
    <lineage>
        <taxon>Eukaryota</taxon>
        <taxon>Viridiplantae</taxon>
        <taxon>Streptophyta</taxon>
        <taxon>Embryophyta</taxon>
        <taxon>Marchantiophyta</taxon>
        <taxon>Marchantiopsida</taxon>
        <taxon>Marchantiidae</taxon>
        <taxon>Marchantiales</taxon>
        <taxon>Marchantiaceae</taxon>
        <taxon>Marchantia</taxon>
    </lineage>
</organism>
<dbReference type="EMBL" id="LVLJ01003949">
    <property type="protein sequence ID" value="OAE19024.1"/>
    <property type="molecule type" value="Genomic_DNA"/>
</dbReference>
<evidence type="ECO:0000313" key="13">
    <source>
        <dbReference type="Proteomes" id="UP000077202"/>
    </source>
</evidence>
<comment type="similarity">
    <text evidence="2">Belongs to the amino acid/polyamine transporter 2 family.</text>
</comment>
<evidence type="ECO:0000256" key="1">
    <source>
        <dbReference type="ARBA" id="ARBA00004141"/>
    </source>
</evidence>
<sequence length="1275" mass="141603">MTTEGLPSENLSAVSSLARPQLGYPVDERTPLLPSKKQDLIEEPDDGFHQASFTSAVFNLSTTIVGAGIMALPATMKVLGLPLGLLTIVICGILTDKSIEFLIRFSQPCKARSYGGLMADSFGKPGRTLTQLFIIINNVGVLIVYLIIIGDVLSGARGSDAAHTGLFVEWAGGPTWWNGRAFVLAATMLCILLPLACFRHVDSLKHSSALSVGLAVVFVVITSVVAIKKLFDGTIDAPRLLPDVYDQSSFWRLFTVVPVMVTAYICHHNLHPIANEMKGSSEAEIHRVSRASILLCSMIYVATALFGYLLFGEKTASDILSNFDTDLNVPYSKLLCGIIRISYAIHIMLVFPLLNFSLRLNLDALLFPKAKALAEDTRRFSILTAVIIASVFIGSTLVPNIWVAFEFTGATATVCLGFIFPGLIALRDNSNIATSRDKWLALIMVVVAVISSVSAITTNIFDLFATVDSDQPKNLHGIYSYLSVRRNPVEIVLTGLKHTIIIVAVNILKKQEGTECVVDIVIVASVITTTDAIGEYFGHESGKAFTVRSDKDRRVSNRVCHPESKPRPLGTAATKVFGLPPFSSVNDQVDLFLQRSKEDLARKEGRREGGREGGRGFSVRAREGNLPYFLCQDEAGRHTANDCSGDWVQSSLWDSADVVTCLEGDRRGTRELDSEVDEKMAYASGAADVCSKVDDSFKNSMDRAERRQRRLDQKNWGGGVYAGKKRDASKGHDESVDQRATKCADCGSGEKKLTRRGPLGPRTLCSPCGVKWVSEATNMSHHSPSSAGRVPASEVSQVRAEKKARNAIRNLQDTSSEGESVEDIGQDRGADMYIKDLERKLRDLKSEHQNLQNALHVSDASVTTFRKLNDQRQHKIDELETLVESLTAKIKEISSPLSGSASGAEAECVRLRSEVRKLEDKLRTDVRNLEDRNRQLVENMELMSELLSKNFSAGKEILAQSLLINGDHNTRSRRSGVVTDQQQQTGHYQESKKASNVVKNKYDVPPGFEVDADVDVDADIGDNEPEYHVLRRERRRSPRKVLEDPVPCSNGSRGTGGDRDRRDLGWNRDQDWERLYHGESPDLVRERRREEVRGNKKDAEVRLEKAGGGKQYGSCSGEDKSLRPLVTYDALPLARQHVEQTFITWLNSKLRKPTEEEMEYHKTQFSTNGKTCYWSGIPGSELLAQYEEACPLKQAPDKEALELVLRTILHVEACPMRPNDVLWCLVWQDCMKIEHLPGYHDMDVARIKREMRRPRSPVVGVEESDRSLRQRFTYC</sequence>
<feature type="compositionally biased region" description="Basic and acidic residues" evidence="9">
    <location>
        <begin position="724"/>
        <end position="742"/>
    </location>
</feature>
<dbReference type="InterPro" id="IPR013057">
    <property type="entry name" value="AA_transpt_TM"/>
</dbReference>
<dbReference type="GO" id="GO:0006355">
    <property type="term" value="P:regulation of DNA-templated transcription"/>
    <property type="evidence" value="ECO:0007669"/>
    <property type="project" value="InterPro"/>
</dbReference>
<keyword evidence="3" id="KW-0813">Transport</keyword>
<evidence type="ECO:0000256" key="9">
    <source>
        <dbReference type="SAM" id="MobiDB-lite"/>
    </source>
</evidence>
<evidence type="ECO:0000256" key="4">
    <source>
        <dbReference type="ARBA" id="ARBA00022692"/>
    </source>
</evidence>
<dbReference type="AlphaFoldDB" id="A0A176VDS5"/>
<proteinExistence type="inferred from homology"/>
<comment type="subcellular location">
    <subcellularLocation>
        <location evidence="1">Membrane</location>
        <topology evidence="1">Multi-pass membrane protein</topology>
    </subcellularLocation>
</comment>
<evidence type="ECO:0000256" key="7">
    <source>
        <dbReference type="ARBA" id="ARBA00023136"/>
    </source>
</evidence>
<comment type="caution">
    <text evidence="12">The sequence shown here is derived from an EMBL/GenBank/DDBJ whole genome shotgun (WGS) entry which is preliminary data.</text>
</comment>
<keyword evidence="4 10" id="KW-0812">Transmembrane</keyword>
<evidence type="ECO:0000256" key="8">
    <source>
        <dbReference type="SAM" id="Coils"/>
    </source>
</evidence>
<evidence type="ECO:0000313" key="12">
    <source>
        <dbReference type="EMBL" id="OAE19024.1"/>
    </source>
</evidence>
<feature type="transmembrane region" description="Helical" evidence="10">
    <location>
        <begin position="379"/>
        <end position="401"/>
    </location>
</feature>
<dbReference type="PANTHER" id="PTHR22950">
    <property type="entry name" value="AMINO ACID TRANSPORTER"/>
    <property type="match status" value="1"/>
</dbReference>
<gene>
    <name evidence="12" type="ORF">AXG93_2839s1200</name>
</gene>
<feature type="transmembrane region" description="Helical" evidence="10">
    <location>
        <begin position="132"/>
        <end position="156"/>
    </location>
</feature>
<keyword evidence="13" id="KW-1185">Reference proteome</keyword>
<keyword evidence="6 10" id="KW-1133">Transmembrane helix</keyword>